<evidence type="ECO:0000313" key="2">
    <source>
        <dbReference type="Proteomes" id="UP001162501"/>
    </source>
</evidence>
<organism evidence="1 2">
    <name type="scientific">Rangifer tarandus platyrhynchus</name>
    <name type="common">Svalbard reindeer</name>
    <dbReference type="NCBI Taxonomy" id="3082113"/>
    <lineage>
        <taxon>Eukaryota</taxon>
        <taxon>Metazoa</taxon>
        <taxon>Chordata</taxon>
        <taxon>Craniata</taxon>
        <taxon>Vertebrata</taxon>
        <taxon>Euteleostomi</taxon>
        <taxon>Mammalia</taxon>
        <taxon>Eutheria</taxon>
        <taxon>Laurasiatheria</taxon>
        <taxon>Artiodactyla</taxon>
        <taxon>Ruminantia</taxon>
        <taxon>Pecora</taxon>
        <taxon>Cervidae</taxon>
        <taxon>Odocoileinae</taxon>
        <taxon>Rangifer</taxon>
    </lineage>
</organism>
<dbReference type="EMBL" id="CATOBB020001003">
    <property type="protein sequence ID" value="CAM9217020.1"/>
    <property type="molecule type" value="Genomic_DNA"/>
</dbReference>
<sequence>MKVLLFSLVLGLLVASQGEAQADTTQLTGRWKSHYMAADNIEKITEGGPFHTFMRYIEVDEENGTIVFHFYVKEDGECIRAYTTGTKEGDVYYFDYAGHTEFRVVRLENNTLIADVINVDGHDKETQLVQLFGIGDEIGPKCKEEFYNTVREKGIPEENILNFIDHDDCPEE</sequence>
<dbReference type="Proteomes" id="UP001162501">
    <property type="component" value="Unassembled WGS sequence"/>
</dbReference>
<proteinExistence type="predicted"/>
<gene>
    <name evidence="1" type="ORF">MRATA1EN22A_LOCUS30006</name>
</gene>
<comment type="caution">
    <text evidence="1">The sequence shown here is derived from an EMBL/GenBank/DDBJ whole genome shotgun (WGS) entry which is preliminary data.</text>
</comment>
<evidence type="ECO:0000313" key="1">
    <source>
        <dbReference type="EMBL" id="CAM9217020.1"/>
    </source>
</evidence>
<name>A0ACB1KHF6_RANTA</name>
<accession>A0ACB1KHF6</accession>
<reference evidence="1" key="1">
    <citation type="submission" date="2025-03" db="EMBL/GenBank/DDBJ databases">
        <authorList>
            <consortium name="ELIXIR-Norway"/>
            <consortium name="Elixir Norway"/>
        </authorList>
    </citation>
    <scope>NUCLEOTIDE SEQUENCE</scope>
</reference>
<protein>
    <submittedName>
        <fullName evidence="1">Uncharacterized protein</fullName>
    </submittedName>
</protein>